<accession>A0ABU4I209</accession>
<keyword evidence="1" id="KW-1133">Transmembrane helix</keyword>
<dbReference type="RefSeq" id="WP_143693150.1">
    <property type="nucleotide sequence ID" value="NZ_AP024883.1"/>
</dbReference>
<evidence type="ECO:0000313" key="3">
    <source>
        <dbReference type="Proteomes" id="UP001283366"/>
    </source>
</evidence>
<protein>
    <submittedName>
        <fullName evidence="2">Uncharacterized protein</fullName>
    </submittedName>
</protein>
<proteinExistence type="predicted"/>
<keyword evidence="1" id="KW-0812">Transmembrane</keyword>
<organism evidence="2 3">
    <name type="scientific">Vibrio mangrovi</name>
    <dbReference type="NCBI Taxonomy" id="474394"/>
    <lineage>
        <taxon>Bacteria</taxon>
        <taxon>Pseudomonadati</taxon>
        <taxon>Pseudomonadota</taxon>
        <taxon>Gammaproteobacteria</taxon>
        <taxon>Vibrionales</taxon>
        <taxon>Vibrionaceae</taxon>
        <taxon>Vibrio</taxon>
    </lineage>
</organism>
<feature type="transmembrane region" description="Helical" evidence="1">
    <location>
        <begin position="6"/>
        <end position="25"/>
    </location>
</feature>
<comment type="caution">
    <text evidence="2">The sequence shown here is derived from an EMBL/GenBank/DDBJ whole genome shotgun (WGS) entry which is preliminary data.</text>
</comment>
<gene>
    <name evidence="2" type="ORF">SBX37_03205</name>
</gene>
<evidence type="ECO:0000313" key="2">
    <source>
        <dbReference type="EMBL" id="MDW6001904.1"/>
    </source>
</evidence>
<keyword evidence="1" id="KW-0472">Membrane</keyword>
<name>A0ABU4I209_9VIBR</name>
<evidence type="ECO:0000256" key="1">
    <source>
        <dbReference type="SAM" id="Phobius"/>
    </source>
</evidence>
<feature type="transmembrane region" description="Helical" evidence="1">
    <location>
        <begin position="37"/>
        <end position="57"/>
    </location>
</feature>
<dbReference type="Proteomes" id="UP001283366">
    <property type="component" value="Unassembled WGS sequence"/>
</dbReference>
<dbReference type="EMBL" id="JAWRCO010000001">
    <property type="protein sequence ID" value="MDW6001904.1"/>
    <property type="molecule type" value="Genomic_DNA"/>
</dbReference>
<sequence length="59" mass="6304">MSLIVPATALPIDMTAGLSGGMLATMSQNNRRLTVSLNYLSGLALLLIGLSLIYSHLWE</sequence>
<keyword evidence="3" id="KW-1185">Reference proteome</keyword>
<reference evidence="2 3" key="1">
    <citation type="submission" date="2023-11" db="EMBL/GenBank/DDBJ databases">
        <title>Plant-associative lifestyle of Vibrio porteresiae and its evolutionary dynamics.</title>
        <authorList>
            <person name="Rameshkumar N."/>
            <person name="Kirti K."/>
        </authorList>
    </citation>
    <scope>NUCLEOTIDE SEQUENCE [LARGE SCALE GENOMIC DNA]</scope>
    <source>
        <strain evidence="2 3">MSSRF38</strain>
    </source>
</reference>